<name>A0AAX6IPD4_IRIPA</name>
<accession>A0AAX6IPD4</accession>
<dbReference type="AlphaFoldDB" id="A0AAX6IPD4"/>
<dbReference type="Proteomes" id="UP001140949">
    <property type="component" value="Unassembled WGS sequence"/>
</dbReference>
<keyword evidence="2" id="KW-1185">Reference proteome</keyword>
<dbReference type="EMBL" id="JANAVB010000197">
    <property type="protein sequence ID" value="KAJ6854057.1"/>
    <property type="molecule type" value="Genomic_DNA"/>
</dbReference>
<protein>
    <submittedName>
        <fullName evidence="1">Kinesin-like protein KIN-13A</fullName>
    </submittedName>
</protein>
<gene>
    <name evidence="1" type="ORF">M6B38_100825</name>
</gene>
<evidence type="ECO:0000313" key="2">
    <source>
        <dbReference type="Proteomes" id="UP001140949"/>
    </source>
</evidence>
<proteinExistence type="predicted"/>
<organism evidence="1 2">
    <name type="scientific">Iris pallida</name>
    <name type="common">Sweet iris</name>
    <dbReference type="NCBI Taxonomy" id="29817"/>
    <lineage>
        <taxon>Eukaryota</taxon>
        <taxon>Viridiplantae</taxon>
        <taxon>Streptophyta</taxon>
        <taxon>Embryophyta</taxon>
        <taxon>Tracheophyta</taxon>
        <taxon>Spermatophyta</taxon>
        <taxon>Magnoliopsida</taxon>
        <taxon>Liliopsida</taxon>
        <taxon>Asparagales</taxon>
        <taxon>Iridaceae</taxon>
        <taxon>Iridoideae</taxon>
        <taxon>Irideae</taxon>
        <taxon>Iris</taxon>
    </lineage>
</organism>
<reference evidence="1" key="1">
    <citation type="journal article" date="2023" name="GigaByte">
        <title>Genome assembly of the bearded iris, Iris pallida Lam.</title>
        <authorList>
            <person name="Bruccoleri R.E."/>
            <person name="Oakeley E.J."/>
            <person name="Faust A.M.E."/>
            <person name="Altorfer M."/>
            <person name="Dessus-Babus S."/>
            <person name="Burckhardt D."/>
            <person name="Oertli M."/>
            <person name="Naumann U."/>
            <person name="Petersen F."/>
            <person name="Wong J."/>
        </authorList>
    </citation>
    <scope>NUCLEOTIDE SEQUENCE</scope>
    <source>
        <strain evidence="1">GSM-AAB239-AS_SAM_17_03QT</strain>
    </source>
</reference>
<evidence type="ECO:0000313" key="1">
    <source>
        <dbReference type="EMBL" id="KAJ6854057.1"/>
    </source>
</evidence>
<reference evidence="1" key="2">
    <citation type="submission" date="2023-04" db="EMBL/GenBank/DDBJ databases">
        <authorList>
            <person name="Bruccoleri R.E."/>
            <person name="Oakeley E.J."/>
            <person name="Faust A.-M."/>
            <person name="Dessus-Babus S."/>
            <person name="Altorfer M."/>
            <person name="Burckhardt D."/>
            <person name="Oertli M."/>
            <person name="Naumann U."/>
            <person name="Petersen F."/>
            <person name="Wong J."/>
        </authorList>
    </citation>
    <scope>NUCLEOTIDE SEQUENCE</scope>
    <source>
        <strain evidence="1">GSM-AAB239-AS_SAM_17_03QT</strain>
        <tissue evidence="1">Leaf</tissue>
    </source>
</reference>
<comment type="caution">
    <text evidence="1">The sequence shown here is derived from an EMBL/GenBank/DDBJ whole genome shotgun (WGS) entry which is preliminary data.</text>
</comment>
<sequence length="134" mass="14953">MSSGLSWLCRRSKHLCLARTSCRRRAPSGWPLVSPLVAASESVPFGNIRPADDELAPPITHVRLDTALVRSNLVGPIPRTAKGSLYQRQNMLPLPPSFTNSRPNSSIPMTTSCLHSCLYRIHVCIINFYFNFFV</sequence>